<comment type="caution">
    <text evidence="5">The sequence shown here is derived from an EMBL/GenBank/DDBJ whole genome shotgun (WGS) entry which is preliminary data.</text>
</comment>
<dbReference type="Pfam" id="PF13855">
    <property type="entry name" value="LRR_8"/>
    <property type="match status" value="2"/>
</dbReference>
<dbReference type="OrthoDB" id="6022531at2759"/>
<accession>A0A8S3WH39</accession>
<feature type="region of interest" description="Disordered" evidence="3">
    <location>
        <begin position="537"/>
        <end position="560"/>
    </location>
</feature>
<keyword evidence="2" id="KW-0677">Repeat</keyword>
<name>A0A8S3WH39_PARAO</name>
<dbReference type="PANTHER" id="PTHR24366">
    <property type="entry name" value="IG(IMMUNOGLOBULIN) AND LRR(LEUCINE RICH REPEAT) DOMAINS"/>
    <property type="match status" value="1"/>
</dbReference>
<dbReference type="SMART" id="SM00365">
    <property type="entry name" value="LRR_SD22"/>
    <property type="match status" value="4"/>
</dbReference>
<evidence type="ECO:0000256" key="1">
    <source>
        <dbReference type="ARBA" id="ARBA00022614"/>
    </source>
</evidence>
<evidence type="ECO:0000256" key="2">
    <source>
        <dbReference type="ARBA" id="ARBA00022737"/>
    </source>
</evidence>
<keyword evidence="4" id="KW-0732">Signal</keyword>
<dbReference type="PANTHER" id="PTHR24366:SF164">
    <property type="entry name" value="CONNECTIN-LIKE PROTEIN"/>
    <property type="match status" value="1"/>
</dbReference>
<dbReference type="InterPro" id="IPR001611">
    <property type="entry name" value="Leu-rich_rpt"/>
</dbReference>
<organism evidence="5 6">
    <name type="scientific">Parnassius apollo</name>
    <name type="common">Apollo butterfly</name>
    <name type="synonym">Papilio apollo</name>
    <dbReference type="NCBI Taxonomy" id="110799"/>
    <lineage>
        <taxon>Eukaryota</taxon>
        <taxon>Metazoa</taxon>
        <taxon>Ecdysozoa</taxon>
        <taxon>Arthropoda</taxon>
        <taxon>Hexapoda</taxon>
        <taxon>Insecta</taxon>
        <taxon>Pterygota</taxon>
        <taxon>Neoptera</taxon>
        <taxon>Endopterygota</taxon>
        <taxon>Lepidoptera</taxon>
        <taxon>Glossata</taxon>
        <taxon>Ditrysia</taxon>
        <taxon>Papilionoidea</taxon>
        <taxon>Papilionidae</taxon>
        <taxon>Parnassiinae</taxon>
        <taxon>Parnassini</taxon>
        <taxon>Parnassius</taxon>
        <taxon>Parnassius</taxon>
    </lineage>
</organism>
<dbReference type="PROSITE" id="PS51450">
    <property type="entry name" value="LRR"/>
    <property type="match status" value="2"/>
</dbReference>
<sequence>MAVCRIVTLVCALIFSTEAKLFHNSHHQKRETTSSICDPAFNSTSKIQCYCAKDSSDIVRSAECYPTHENVNPEDPSWSKFPLLKNATKLVLTNTRGISLKYIPRTALKHTENLLRLDVKYGNIEIVEAFAFANLSYLEEIALSGNQIEKLSVRAFAHHKMLNTISLDSNNIIEINRDVFLDLPSLEKLFLTNNKITTIHDRAFIHLKNLKELEIDRNKLFSLNSETFSGLKELIKLDLSGNSLEVIGDNTFKPLIHLLYLNLDGNKIQMLDTKAFHGLSRLQSLSLSHNELTEIDNVNIFKGLDSLTSLSLKGNRIRELKNAVMAPILNNFYGNMSSLNVEDNNFPCDCRLEWFMLLMNKTESATLKLVLENFKCLPDTELRDRWMKRVEADKSVSPVLENEDTAGQGADYEYYDDTELNGRLFYTDVRDLLNCTKTASKTSAVITTFKPQDVENEAVYTKVTASPIFTTTTMKIVTNEHKHATFGEEISKTTKAPESIKNNDNEVANQAIKENKSNRYTTSRLATVSAKPLEKNHFDDHDMASDEAKPDRIKPHRSIQEKSDDYNDLYNNAQSYFICSFKMIIFLNLLNIRFLLY</sequence>
<proteinExistence type="predicted"/>
<feature type="chain" id="PRO_5035836020" evidence="4">
    <location>
        <begin position="20"/>
        <end position="597"/>
    </location>
</feature>
<reference evidence="5" key="1">
    <citation type="submission" date="2021-04" db="EMBL/GenBank/DDBJ databases">
        <authorList>
            <person name="Tunstrom K."/>
        </authorList>
    </citation>
    <scope>NUCLEOTIDE SEQUENCE</scope>
</reference>
<evidence type="ECO:0000313" key="6">
    <source>
        <dbReference type="Proteomes" id="UP000691718"/>
    </source>
</evidence>
<gene>
    <name evidence="5" type="ORF">PAPOLLO_LOCUS6210</name>
</gene>
<dbReference type="Proteomes" id="UP000691718">
    <property type="component" value="Unassembled WGS sequence"/>
</dbReference>
<keyword evidence="6" id="KW-1185">Reference proteome</keyword>
<dbReference type="SMART" id="SM00369">
    <property type="entry name" value="LRR_TYP"/>
    <property type="match status" value="7"/>
</dbReference>
<dbReference type="InterPro" id="IPR003591">
    <property type="entry name" value="Leu-rich_rpt_typical-subtyp"/>
</dbReference>
<dbReference type="EMBL" id="CAJQZP010000397">
    <property type="protein sequence ID" value="CAG4959628.1"/>
    <property type="molecule type" value="Genomic_DNA"/>
</dbReference>
<protein>
    <submittedName>
        <fullName evidence="5">(apollo) hypothetical protein</fullName>
    </submittedName>
</protein>
<evidence type="ECO:0000256" key="4">
    <source>
        <dbReference type="SAM" id="SignalP"/>
    </source>
</evidence>
<keyword evidence="1" id="KW-0433">Leucine-rich repeat</keyword>
<evidence type="ECO:0000256" key="3">
    <source>
        <dbReference type="SAM" id="MobiDB-lite"/>
    </source>
</evidence>
<feature type="signal peptide" evidence="4">
    <location>
        <begin position="1"/>
        <end position="19"/>
    </location>
</feature>
<dbReference type="AlphaFoldDB" id="A0A8S3WH39"/>
<evidence type="ECO:0000313" key="5">
    <source>
        <dbReference type="EMBL" id="CAG4959628.1"/>
    </source>
</evidence>